<comment type="caution">
    <text evidence="1">The sequence shown here is derived from an EMBL/GenBank/DDBJ whole genome shotgun (WGS) entry which is preliminary data.</text>
</comment>
<dbReference type="EMBL" id="BSXS01006277">
    <property type="protein sequence ID" value="GME85302.1"/>
    <property type="molecule type" value="Genomic_DNA"/>
</dbReference>
<evidence type="ECO:0000313" key="2">
    <source>
        <dbReference type="Proteomes" id="UP001165064"/>
    </source>
</evidence>
<gene>
    <name evidence="1" type="ORF">Amon02_000751900</name>
</gene>
<reference evidence="1" key="1">
    <citation type="submission" date="2023-04" db="EMBL/GenBank/DDBJ databases">
        <title>Ambrosiozyma monospora NBRC 10751.</title>
        <authorList>
            <person name="Ichikawa N."/>
            <person name="Sato H."/>
            <person name="Tonouchi N."/>
        </authorList>
    </citation>
    <scope>NUCLEOTIDE SEQUENCE</scope>
    <source>
        <strain evidence="1">NBRC 10751</strain>
    </source>
</reference>
<sequence length="171" mass="18147">MATVKVGDKLPTEVKLGYVPYSPESENICSIARPSELDLSTFLKGKKVVIVAAPGAFTPTCTEKHIPPFVTEADKLKAKGVDEILVLTTDNPFVTVAWGKALGNKQQAKFVSDPFGKFSELLGLAKPGGDYVTTRSQRYALVVDDGVVKYVGVETASGVSVSGIDAVLKSI</sequence>
<organism evidence="1 2">
    <name type="scientific">Ambrosiozyma monospora</name>
    <name type="common">Yeast</name>
    <name type="synonym">Endomycopsis monosporus</name>
    <dbReference type="NCBI Taxonomy" id="43982"/>
    <lineage>
        <taxon>Eukaryota</taxon>
        <taxon>Fungi</taxon>
        <taxon>Dikarya</taxon>
        <taxon>Ascomycota</taxon>
        <taxon>Saccharomycotina</taxon>
        <taxon>Pichiomycetes</taxon>
        <taxon>Pichiales</taxon>
        <taxon>Pichiaceae</taxon>
        <taxon>Ambrosiozyma</taxon>
    </lineage>
</organism>
<name>A0ACB5TBX2_AMBMO</name>
<dbReference type="Proteomes" id="UP001165064">
    <property type="component" value="Unassembled WGS sequence"/>
</dbReference>
<protein>
    <submittedName>
        <fullName evidence="1">Unnamed protein product</fullName>
    </submittedName>
</protein>
<keyword evidence="2" id="KW-1185">Reference proteome</keyword>
<proteinExistence type="predicted"/>
<accession>A0ACB5TBX2</accession>
<evidence type="ECO:0000313" key="1">
    <source>
        <dbReference type="EMBL" id="GME85302.1"/>
    </source>
</evidence>